<comment type="caution">
    <text evidence="2">The sequence shown here is derived from an EMBL/GenBank/DDBJ whole genome shotgun (WGS) entry which is preliminary data.</text>
</comment>
<keyword evidence="1" id="KW-1133">Transmembrane helix</keyword>
<feature type="transmembrane region" description="Helical" evidence="1">
    <location>
        <begin position="161"/>
        <end position="179"/>
    </location>
</feature>
<proteinExistence type="predicted"/>
<feature type="transmembrane region" description="Helical" evidence="1">
    <location>
        <begin position="835"/>
        <end position="863"/>
    </location>
</feature>
<dbReference type="AlphaFoldDB" id="A0A151JGG5"/>
<reference evidence="3" key="1">
    <citation type="submission" date="2015-12" db="EMBL/GenBank/DDBJ databases">
        <authorList>
            <person name="Tarr C.L."/>
            <person name="Gladney L.M."/>
        </authorList>
    </citation>
    <scope>NUCLEOTIDE SEQUENCE [LARGE SCALE GENOMIC DNA]</scope>
    <source>
        <strain evidence="3">2756-81</strain>
    </source>
</reference>
<feature type="transmembrane region" description="Helical" evidence="1">
    <location>
        <begin position="869"/>
        <end position="893"/>
    </location>
</feature>
<feature type="transmembrane region" description="Helical" evidence="1">
    <location>
        <begin position="765"/>
        <end position="786"/>
    </location>
</feature>
<evidence type="ECO:0000313" key="3">
    <source>
        <dbReference type="Proteomes" id="UP000075349"/>
    </source>
</evidence>
<gene>
    <name evidence="2" type="ORF">AUQ44_03315</name>
</gene>
<evidence type="ECO:0000313" key="2">
    <source>
        <dbReference type="EMBL" id="KYN24871.1"/>
    </source>
</evidence>
<feature type="transmembrane region" description="Helical" evidence="1">
    <location>
        <begin position="12"/>
        <end position="30"/>
    </location>
</feature>
<evidence type="ECO:0000256" key="1">
    <source>
        <dbReference type="SAM" id="Phobius"/>
    </source>
</evidence>
<feature type="transmembrane region" description="Helical" evidence="1">
    <location>
        <begin position="128"/>
        <end position="149"/>
    </location>
</feature>
<sequence>MSFIKGITEKINVMIVMFLTVLTFSSNVYADSDFAVSDIFTDKQEGIDCESPKEFSRLSGNRTNANYLPPCSSYLEEYDYTIVAWNWLITKDEYDENSSMFEHFGNDPKQQRVVFRDSTFDWGIGLDLIVGFFAMIVVLICIIAAFSYMSENEQKGVPRPVIFILVGSTLIALLSWSFVRAKLLLCIALIHNAIALNFHNVEDELAVYKDGYLETLVSDAKDRNNQVLSNALHKSILEREIFERNSLNKWFGTSTEFEDNGVFYNSDQDLSAEEYFRYAYECFSTYKADVYTSSEWNFTNGFNFVNKIPDEIVIKYGGETQNNYCNRLNFGYEIADTTIKSDFPNVMTNFFQGIYKEDMAEETSVYEDAKGLFDVSLGNAEKTIAKVVEAGSNMNMRNDGSLMQALAAVKQADPNRKNIKSTESYQRLVEQFEKDFSQAMVFEDSFSVEERLNLSNLAIETYKTSIFGGYEHGEIDATFEQITGFQAFERFIRETARLNLEYHAAKKSDRKDFMFRQQRAEEFNRLDLSKDNDRYSANIASGFDLDGFEFNYSSVDIDKNKDKRFSIKAVGDPDRTIELYREVVDRKLAVQTLFNAIDTAGYKWAMSNAESMDEELIVEMLNSIKPSFQSVTDFKNKQIDKRAGLNQVLNSEVDLYTITTHSWNTNEPQTFYPYPAVGIDISDVDGIELYDKQNELKKYDASMLLSNAYSARTPNVVSDKSLLERFGLNDMINDFFSMGDCKIRDANGHCQMSPTQLSYSYKTKAIKLATISGSTVVVAELAGSICKFKNVAKLSAKGKFKTGNGKAMQAAEEAVEGGCDIVNGVKDLVSNAAMIVFIISLVLIVANTIASNIGIYVGLLILVYTHRSFIPLAALTLVTIVVEGVQMLIGVVFGRARQYFEKTKALISEAGFQIIFFPLMILFLFYTLTTPVISGAIYDLVSSAMNTNSTNPFSVIITGLVHQIVNLAYIWFCLFAGLQKVEGSSREIFRLTSNHMNTDTGNVSFAQTAAYFNIYDRATRTVQNAKTSTFGHQQKPIAENLKNGAKKILATKERESTSKDNK</sequence>
<name>A0A151JGG5_9VIBR</name>
<feature type="transmembrane region" description="Helical" evidence="1">
    <location>
        <begin position="953"/>
        <end position="978"/>
    </location>
</feature>
<keyword evidence="1" id="KW-0472">Membrane</keyword>
<keyword evidence="1" id="KW-0812">Transmembrane</keyword>
<accession>A0A151JGG5</accession>
<feature type="transmembrane region" description="Helical" evidence="1">
    <location>
        <begin position="914"/>
        <end position="933"/>
    </location>
</feature>
<dbReference type="Proteomes" id="UP000075349">
    <property type="component" value="Unassembled WGS sequence"/>
</dbReference>
<organism evidence="2 3">
    <name type="scientific">Vibrio cidicii</name>
    <dbReference type="NCBI Taxonomy" id="1763883"/>
    <lineage>
        <taxon>Bacteria</taxon>
        <taxon>Pseudomonadati</taxon>
        <taxon>Pseudomonadota</taxon>
        <taxon>Gammaproteobacteria</taxon>
        <taxon>Vibrionales</taxon>
        <taxon>Vibrionaceae</taxon>
        <taxon>Vibrio</taxon>
    </lineage>
</organism>
<protein>
    <submittedName>
        <fullName evidence="2">Uncharacterized protein</fullName>
    </submittedName>
</protein>
<dbReference type="EMBL" id="LOMK01000001">
    <property type="protein sequence ID" value="KYN24871.1"/>
    <property type="molecule type" value="Genomic_DNA"/>
</dbReference>